<protein>
    <submittedName>
        <fullName evidence="1">Uncharacterized protein</fullName>
    </submittedName>
</protein>
<dbReference type="AlphaFoldDB" id="A0A0A9GYL2"/>
<reference evidence="1" key="2">
    <citation type="journal article" date="2015" name="Data Brief">
        <title>Shoot transcriptome of the giant reed, Arundo donax.</title>
        <authorList>
            <person name="Barrero R.A."/>
            <person name="Guerrero F.D."/>
            <person name="Moolhuijzen P."/>
            <person name="Goolsby J.A."/>
            <person name="Tidwell J."/>
            <person name="Bellgard S.E."/>
            <person name="Bellgard M.I."/>
        </authorList>
    </citation>
    <scope>NUCLEOTIDE SEQUENCE</scope>
    <source>
        <tissue evidence="1">Shoot tissue taken approximately 20 cm above the soil surface</tissue>
    </source>
</reference>
<accession>A0A0A9GYL2</accession>
<name>A0A0A9GYL2_ARUDO</name>
<organism evidence="1">
    <name type="scientific">Arundo donax</name>
    <name type="common">Giant reed</name>
    <name type="synonym">Donax arundinaceus</name>
    <dbReference type="NCBI Taxonomy" id="35708"/>
    <lineage>
        <taxon>Eukaryota</taxon>
        <taxon>Viridiplantae</taxon>
        <taxon>Streptophyta</taxon>
        <taxon>Embryophyta</taxon>
        <taxon>Tracheophyta</taxon>
        <taxon>Spermatophyta</taxon>
        <taxon>Magnoliopsida</taxon>
        <taxon>Liliopsida</taxon>
        <taxon>Poales</taxon>
        <taxon>Poaceae</taxon>
        <taxon>PACMAD clade</taxon>
        <taxon>Arundinoideae</taxon>
        <taxon>Arundineae</taxon>
        <taxon>Arundo</taxon>
    </lineage>
</organism>
<evidence type="ECO:0000313" key="1">
    <source>
        <dbReference type="EMBL" id="JAE30085.1"/>
    </source>
</evidence>
<proteinExistence type="predicted"/>
<dbReference type="EMBL" id="GBRH01167811">
    <property type="protein sequence ID" value="JAE30085.1"/>
    <property type="molecule type" value="Transcribed_RNA"/>
</dbReference>
<sequence length="18" mass="1940">MKGRPSVVVSHPTCAKRS</sequence>
<reference evidence="1" key="1">
    <citation type="submission" date="2014-09" db="EMBL/GenBank/DDBJ databases">
        <authorList>
            <person name="Magalhaes I.L.F."/>
            <person name="Oliveira U."/>
            <person name="Santos F.R."/>
            <person name="Vidigal T.H.D.A."/>
            <person name="Brescovit A.D."/>
            <person name="Santos A.J."/>
        </authorList>
    </citation>
    <scope>NUCLEOTIDE SEQUENCE</scope>
    <source>
        <tissue evidence="1">Shoot tissue taken approximately 20 cm above the soil surface</tissue>
    </source>
</reference>